<keyword evidence="3" id="KW-1185">Reference proteome</keyword>
<sequence>MDSPGLALGDGRSTSPFSSQTKRRDTILRPKQVHDTHTLPAHPHWGRRHNRCDGFAYSLRRTTRPGTRYDPYISPCWSQRHPESADQRSSDRCPRGDQAQRAHTVTSHYPDAEAVDARQTDAGSHTQVPPRSAEGLALSRSGVAAWRELDSVSGYSGLKRDRSGGVLVHARAAL</sequence>
<feature type="region of interest" description="Disordered" evidence="1">
    <location>
        <begin position="1"/>
        <end position="47"/>
    </location>
</feature>
<protein>
    <submittedName>
        <fullName evidence="2">Uncharacterized protein</fullName>
    </submittedName>
</protein>
<evidence type="ECO:0000313" key="2">
    <source>
        <dbReference type="EMBL" id="GGN07734.1"/>
    </source>
</evidence>
<name>A0ABQ2IFM0_9MICO</name>
<comment type="caution">
    <text evidence="2">The sequence shown here is derived from an EMBL/GenBank/DDBJ whole genome shotgun (WGS) entry which is preliminary data.</text>
</comment>
<evidence type="ECO:0000256" key="1">
    <source>
        <dbReference type="SAM" id="MobiDB-lite"/>
    </source>
</evidence>
<organism evidence="2 3">
    <name type="scientific">Terrabacter tumescens</name>
    <dbReference type="NCBI Taxonomy" id="60443"/>
    <lineage>
        <taxon>Bacteria</taxon>
        <taxon>Bacillati</taxon>
        <taxon>Actinomycetota</taxon>
        <taxon>Actinomycetes</taxon>
        <taxon>Micrococcales</taxon>
        <taxon>Intrasporangiaceae</taxon>
        <taxon>Terrabacter</taxon>
    </lineage>
</organism>
<dbReference type="Proteomes" id="UP000623461">
    <property type="component" value="Unassembled WGS sequence"/>
</dbReference>
<accession>A0ABQ2IFM0</accession>
<reference evidence="3" key="1">
    <citation type="journal article" date="2019" name="Int. J. Syst. Evol. Microbiol.">
        <title>The Global Catalogue of Microorganisms (GCM) 10K type strain sequencing project: providing services to taxonomists for standard genome sequencing and annotation.</title>
        <authorList>
            <consortium name="The Broad Institute Genomics Platform"/>
            <consortium name="The Broad Institute Genome Sequencing Center for Infectious Disease"/>
            <person name="Wu L."/>
            <person name="Ma J."/>
        </authorList>
    </citation>
    <scope>NUCLEOTIDE SEQUENCE [LARGE SCALE GENOMIC DNA]</scope>
    <source>
        <strain evidence="3">JCM 1365</strain>
    </source>
</reference>
<evidence type="ECO:0000313" key="3">
    <source>
        <dbReference type="Proteomes" id="UP000623461"/>
    </source>
</evidence>
<feature type="region of interest" description="Disordered" evidence="1">
    <location>
        <begin position="63"/>
        <end position="112"/>
    </location>
</feature>
<dbReference type="EMBL" id="BMNZ01000009">
    <property type="protein sequence ID" value="GGN07734.1"/>
    <property type="molecule type" value="Genomic_DNA"/>
</dbReference>
<feature type="compositionally biased region" description="Basic and acidic residues" evidence="1">
    <location>
        <begin position="80"/>
        <end position="100"/>
    </location>
</feature>
<feature type="compositionally biased region" description="Basic and acidic residues" evidence="1">
    <location>
        <begin position="22"/>
        <end position="37"/>
    </location>
</feature>
<gene>
    <name evidence="2" type="ORF">GCM10009721_39250</name>
</gene>
<proteinExistence type="predicted"/>